<dbReference type="SUPFAM" id="SSF53383">
    <property type="entry name" value="PLP-dependent transferases"/>
    <property type="match status" value="1"/>
</dbReference>
<evidence type="ECO:0000259" key="3">
    <source>
        <dbReference type="Pfam" id="PF00155"/>
    </source>
</evidence>
<dbReference type="InterPro" id="IPR015421">
    <property type="entry name" value="PyrdxlP-dep_Trfase_major"/>
</dbReference>
<dbReference type="CDD" id="cd06454">
    <property type="entry name" value="KBL_like"/>
    <property type="match status" value="1"/>
</dbReference>
<dbReference type="Proteomes" id="UP000034207">
    <property type="component" value="Unassembled WGS sequence"/>
</dbReference>
<dbReference type="InterPro" id="IPR015422">
    <property type="entry name" value="PyrdxlP-dep_Trfase_small"/>
</dbReference>
<dbReference type="Gene3D" id="3.90.1150.10">
    <property type="entry name" value="Aspartate Aminotransferase, domain 1"/>
    <property type="match status" value="1"/>
</dbReference>
<dbReference type="GO" id="GO:0030170">
    <property type="term" value="F:pyridoxal phosphate binding"/>
    <property type="evidence" value="ECO:0007669"/>
    <property type="project" value="InterPro"/>
</dbReference>
<dbReference type="PANTHER" id="PTHR13693">
    <property type="entry name" value="CLASS II AMINOTRANSFERASE/8-AMINO-7-OXONONANOATE SYNTHASE"/>
    <property type="match status" value="1"/>
</dbReference>
<dbReference type="AlphaFoldDB" id="A0A0G0P9U3"/>
<gene>
    <name evidence="4" type="ORF">UT18_C0006G0002</name>
</gene>
<protein>
    <recommendedName>
        <fullName evidence="3">Aminotransferase class I/classII large domain-containing protein</fullName>
    </recommendedName>
</protein>
<organism evidence="4 5">
    <name type="scientific">candidate division CPR2 bacterium GW2011_GWC2_39_10</name>
    <dbReference type="NCBI Taxonomy" id="1618345"/>
    <lineage>
        <taxon>Bacteria</taxon>
        <taxon>Bacteria division CPR2</taxon>
    </lineage>
</organism>
<sequence>MMEEKLRQLYKEGRKDSDKRFKNMHKFLDILDEENIYPEIRLIDSAPTEPEVMVDGKKTIMFSSNNYLGLAADPEVIKVTMEKAREYGIGPGTSRLLSGNVRLYDELEAEFANLVGKEAAIFFSTGYMTNEGMFTVLMDPFTSEFPLPYAKNSGVIISDKDNHASIISGVRLSSAERKIFKHNDMVDLEKILRSLPAKKRKLIVTEGSFSLEGVLCPLPEIVDLAKKYDAITLIDDAHGIGILGKRGGGTAEHFGLQKDVDIIMGSCSKALGGMGGFVAGEKRLIDYFRIAMRAYMYSSPVSVCVAAGLKKAVEITKTAADRRKKLLDNYDYLYKKLTALGFTIWGDQTVPSLPLILGNEAIAVKLNKALFKEGIYVESFRWPAVPLGTARIRIVPMSTHKKEHLDKLVKGLGKIGKEMKLIK</sequence>
<evidence type="ECO:0000313" key="5">
    <source>
        <dbReference type="Proteomes" id="UP000034207"/>
    </source>
</evidence>
<dbReference type="InterPro" id="IPR004839">
    <property type="entry name" value="Aminotransferase_I/II_large"/>
</dbReference>
<keyword evidence="2" id="KW-0808">Transferase</keyword>
<dbReference type="STRING" id="1618345.UT18_C0006G0002"/>
<evidence type="ECO:0000313" key="4">
    <source>
        <dbReference type="EMBL" id="KKQ94904.1"/>
    </source>
</evidence>
<evidence type="ECO:0000256" key="1">
    <source>
        <dbReference type="ARBA" id="ARBA00001933"/>
    </source>
</evidence>
<comment type="caution">
    <text evidence="4">The sequence shown here is derived from an EMBL/GenBank/DDBJ whole genome shotgun (WGS) entry which is preliminary data.</text>
</comment>
<dbReference type="GO" id="GO:0016740">
    <property type="term" value="F:transferase activity"/>
    <property type="evidence" value="ECO:0007669"/>
    <property type="project" value="UniProtKB-KW"/>
</dbReference>
<proteinExistence type="predicted"/>
<dbReference type="PANTHER" id="PTHR13693:SF3">
    <property type="entry name" value="LD36009P"/>
    <property type="match status" value="1"/>
</dbReference>
<feature type="domain" description="Aminotransferase class I/classII large" evidence="3">
    <location>
        <begin position="58"/>
        <end position="411"/>
    </location>
</feature>
<name>A0A0G0P9U3_UNCC2</name>
<dbReference type="Gene3D" id="3.40.640.10">
    <property type="entry name" value="Type I PLP-dependent aspartate aminotransferase-like (Major domain)"/>
    <property type="match status" value="1"/>
</dbReference>
<comment type="cofactor">
    <cofactor evidence="1">
        <name>pyridoxal 5'-phosphate</name>
        <dbReference type="ChEBI" id="CHEBI:597326"/>
    </cofactor>
</comment>
<dbReference type="EMBL" id="LBVV01000006">
    <property type="protein sequence ID" value="KKQ94904.1"/>
    <property type="molecule type" value="Genomic_DNA"/>
</dbReference>
<reference evidence="4 5" key="1">
    <citation type="journal article" date="2015" name="Nature">
        <title>rRNA introns, odd ribosomes, and small enigmatic genomes across a large radiation of phyla.</title>
        <authorList>
            <person name="Brown C.T."/>
            <person name="Hug L.A."/>
            <person name="Thomas B.C."/>
            <person name="Sharon I."/>
            <person name="Castelle C.J."/>
            <person name="Singh A."/>
            <person name="Wilkins M.J."/>
            <person name="Williams K.H."/>
            <person name="Banfield J.F."/>
        </authorList>
    </citation>
    <scope>NUCLEOTIDE SEQUENCE [LARGE SCALE GENOMIC DNA]</scope>
</reference>
<dbReference type="Pfam" id="PF00155">
    <property type="entry name" value="Aminotran_1_2"/>
    <property type="match status" value="1"/>
</dbReference>
<dbReference type="InterPro" id="IPR015424">
    <property type="entry name" value="PyrdxlP-dep_Trfase"/>
</dbReference>
<dbReference type="InterPro" id="IPR050087">
    <property type="entry name" value="AON_synthase_class-II"/>
</dbReference>
<evidence type="ECO:0000256" key="2">
    <source>
        <dbReference type="ARBA" id="ARBA00022679"/>
    </source>
</evidence>
<accession>A0A0G0P9U3</accession>